<dbReference type="InterPro" id="IPR000454">
    <property type="entry name" value="ATP_synth_F0_csu"/>
</dbReference>
<feature type="transmembrane region" description="Helical" evidence="19">
    <location>
        <begin position="56"/>
        <end position="81"/>
    </location>
</feature>
<dbReference type="GO" id="GO:0005524">
    <property type="term" value="F:ATP binding"/>
    <property type="evidence" value="ECO:0007669"/>
    <property type="project" value="UniProtKB-KW"/>
</dbReference>
<evidence type="ECO:0000256" key="19">
    <source>
        <dbReference type="SAM" id="Phobius"/>
    </source>
</evidence>
<dbReference type="GO" id="GO:0033177">
    <property type="term" value="C:proton-transporting two-sector ATPase complex, proton-transporting domain"/>
    <property type="evidence" value="ECO:0007669"/>
    <property type="project" value="InterPro"/>
</dbReference>
<dbReference type="GO" id="GO:0045259">
    <property type="term" value="C:proton-transporting ATP synthase complex"/>
    <property type="evidence" value="ECO:0007669"/>
    <property type="project" value="UniProtKB-KW"/>
</dbReference>
<dbReference type="InterPro" id="IPR002379">
    <property type="entry name" value="ATPase_proteolipid_c-like_dom"/>
</dbReference>
<evidence type="ECO:0000256" key="6">
    <source>
        <dbReference type="ARBA" id="ARBA00022448"/>
    </source>
</evidence>
<evidence type="ECO:0000259" key="20">
    <source>
        <dbReference type="Pfam" id="PF00137"/>
    </source>
</evidence>
<evidence type="ECO:0000256" key="13">
    <source>
        <dbReference type="ARBA" id="ARBA00023065"/>
    </source>
</evidence>
<dbReference type="GO" id="GO:0031966">
    <property type="term" value="C:mitochondrial membrane"/>
    <property type="evidence" value="ECO:0007669"/>
    <property type="project" value="UniProtKB-SubCell"/>
</dbReference>
<geneLocation type="mitochondrion" evidence="22"/>
<evidence type="ECO:0000256" key="8">
    <source>
        <dbReference type="ARBA" id="ARBA00022692"/>
    </source>
</evidence>
<dbReference type="GO" id="GO:0015986">
    <property type="term" value="P:proton motive force-driven ATP synthesis"/>
    <property type="evidence" value="ECO:0007669"/>
    <property type="project" value="InterPro"/>
</dbReference>
<keyword evidence="13" id="KW-0406">Ion transport</keyword>
<dbReference type="AlphaFoldDB" id="A0AAV6W752"/>
<organism evidence="21 23">
    <name type="scientific">Buddleja alternifolia</name>
    <dbReference type="NCBI Taxonomy" id="168488"/>
    <lineage>
        <taxon>Eukaryota</taxon>
        <taxon>Viridiplantae</taxon>
        <taxon>Streptophyta</taxon>
        <taxon>Embryophyta</taxon>
        <taxon>Tracheophyta</taxon>
        <taxon>Spermatophyta</taxon>
        <taxon>Magnoliopsida</taxon>
        <taxon>eudicotyledons</taxon>
        <taxon>Gunneridae</taxon>
        <taxon>Pentapetalae</taxon>
        <taxon>asterids</taxon>
        <taxon>lamiids</taxon>
        <taxon>Lamiales</taxon>
        <taxon>Scrophulariaceae</taxon>
        <taxon>Buddlejeae</taxon>
        <taxon>Buddleja</taxon>
    </lineage>
</organism>
<evidence type="ECO:0000256" key="7">
    <source>
        <dbReference type="ARBA" id="ARBA00022547"/>
    </source>
</evidence>
<keyword evidence="7" id="KW-0138">CF(0)</keyword>
<dbReference type="EMBL" id="WHWC01000021">
    <property type="protein sequence ID" value="KAG8363180.1"/>
    <property type="molecule type" value="Genomic_DNA"/>
</dbReference>
<keyword evidence="8 19" id="KW-0812">Transmembrane</keyword>
<evidence type="ECO:0000256" key="4">
    <source>
        <dbReference type="ARBA" id="ARBA00011648"/>
    </source>
</evidence>
<evidence type="ECO:0000256" key="5">
    <source>
        <dbReference type="ARBA" id="ARBA00019317"/>
    </source>
</evidence>
<dbReference type="Gene3D" id="1.20.20.10">
    <property type="entry name" value="F1F0 ATP synthase subunit C"/>
    <property type="match status" value="1"/>
</dbReference>
<keyword evidence="9" id="KW-0547">Nucleotide-binding</keyword>
<keyword evidence="12 19" id="KW-1133">Transmembrane helix</keyword>
<keyword evidence="14" id="KW-0446">Lipid-binding</keyword>
<dbReference type="HAMAP" id="MF_01396">
    <property type="entry name" value="ATP_synth_c_bact"/>
    <property type="match status" value="1"/>
</dbReference>
<evidence type="ECO:0000256" key="10">
    <source>
        <dbReference type="ARBA" id="ARBA00022781"/>
    </source>
</evidence>
<feature type="region of interest" description="Disordered" evidence="18">
    <location>
        <begin position="116"/>
        <end position="147"/>
    </location>
</feature>
<keyword evidence="16 19" id="KW-0472">Membrane</keyword>
<protein>
    <recommendedName>
        <fullName evidence="5">ATP synthase subunit 9, mitochondrial</fullName>
    </recommendedName>
    <alternativeName>
        <fullName evidence="17">Lipid-binding protein</fullName>
    </alternativeName>
</protein>
<reference evidence="21" key="1">
    <citation type="submission" date="2019-10" db="EMBL/GenBank/DDBJ databases">
        <authorList>
            <person name="Zhang R."/>
            <person name="Pan Y."/>
            <person name="Wang J."/>
            <person name="Ma R."/>
            <person name="Yu S."/>
        </authorList>
    </citation>
    <scope>NUCLEOTIDE SEQUENCE</scope>
    <source>
        <strain evidence="21">LA-IB0</strain>
        <tissue evidence="21">Leaf</tissue>
    </source>
</reference>
<sequence>MNKREESPQDEMLEGAKLIGAGAATIALAGAAIGIGNVFSSLIHSVARNPSLAKQLFGYAILGFALTEAIALFALMMAFLISFNPLPDIVRSVTIAHSVARAEEGVTVPLGGQSEAAASTGQNRAVEQAGPSSRQWETKSPSNLNSSDWRSLARCFESLPEPGDEASSLPPAQEALPQRPNPPCPAIRNYIHQQLDAFTSSFKKISMRSDFLIDLEDRLHLDKSDPERMSKILQGIEIKPNFSGSFMDCSRKSRL</sequence>
<keyword evidence="15 22" id="KW-0496">Mitochondrion</keyword>
<comment type="function">
    <text evidence="1">This protein is one of the chains of the nonenzymatic membrane component (F0) of mitochondrial ATPase.</text>
</comment>
<dbReference type="PRINTS" id="PR00124">
    <property type="entry name" value="ATPASEC"/>
</dbReference>
<dbReference type="CDD" id="cd18182">
    <property type="entry name" value="ATP-synt_Fo_c_ATP5G3"/>
    <property type="match status" value="1"/>
</dbReference>
<keyword evidence="23" id="KW-1185">Reference proteome</keyword>
<evidence type="ECO:0000256" key="12">
    <source>
        <dbReference type="ARBA" id="ARBA00022989"/>
    </source>
</evidence>
<evidence type="ECO:0000256" key="2">
    <source>
        <dbReference type="ARBA" id="ARBA00004225"/>
    </source>
</evidence>
<proteinExistence type="inferred from homology"/>
<evidence type="ECO:0000256" key="1">
    <source>
        <dbReference type="ARBA" id="ARBA00002351"/>
    </source>
</evidence>
<dbReference type="InterPro" id="IPR038662">
    <property type="entry name" value="ATP_synth_F0_csu_sf"/>
</dbReference>
<keyword evidence="6" id="KW-0813">Transport</keyword>
<name>A0AAV6W752_9LAMI</name>
<evidence type="ECO:0000256" key="3">
    <source>
        <dbReference type="ARBA" id="ARBA00006704"/>
    </source>
</evidence>
<dbReference type="InterPro" id="IPR035921">
    <property type="entry name" value="F/V-ATP_Csub_sf"/>
</dbReference>
<evidence type="ECO:0000313" key="21">
    <source>
        <dbReference type="EMBL" id="KAG8362755.1"/>
    </source>
</evidence>
<dbReference type="Proteomes" id="UP000826271">
    <property type="component" value="Unassembled WGS sequence"/>
</dbReference>
<feature type="transmembrane region" description="Helical" evidence="19">
    <location>
        <begin position="21"/>
        <end position="44"/>
    </location>
</feature>
<dbReference type="SUPFAM" id="SSF81333">
    <property type="entry name" value="F1F0 ATP synthase subunit C"/>
    <property type="match status" value="1"/>
</dbReference>
<evidence type="ECO:0000256" key="17">
    <source>
        <dbReference type="ARBA" id="ARBA00030961"/>
    </source>
</evidence>
<evidence type="ECO:0000256" key="18">
    <source>
        <dbReference type="SAM" id="MobiDB-lite"/>
    </source>
</evidence>
<dbReference type="PANTHER" id="PTHR10031">
    <property type="entry name" value="ATP SYNTHASE LIPID-BINDING PROTEIN, MITOCHONDRIAL"/>
    <property type="match status" value="1"/>
</dbReference>
<keyword evidence="11" id="KW-0067">ATP-binding</keyword>
<evidence type="ECO:0000256" key="15">
    <source>
        <dbReference type="ARBA" id="ARBA00023128"/>
    </source>
</evidence>
<comment type="subcellular location">
    <subcellularLocation>
        <location evidence="2">Mitochondrion membrane</location>
        <topology evidence="2">Multi-pass membrane protein</topology>
    </subcellularLocation>
</comment>
<evidence type="ECO:0000313" key="23">
    <source>
        <dbReference type="Proteomes" id="UP000826271"/>
    </source>
</evidence>
<dbReference type="PANTHER" id="PTHR10031:SF0">
    <property type="entry name" value="ATPASE PROTEIN 9"/>
    <property type="match status" value="1"/>
</dbReference>
<dbReference type="EMBL" id="WHWC01000300">
    <property type="protein sequence ID" value="KAG8362755.1"/>
    <property type="molecule type" value="Genomic_DNA"/>
</dbReference>
<keyword evidence="10" id="KW-0375">Hydrogen ion transport</keyword>
<evidence type="ECO:0000256" key="11">
    <source>
        <dbReference type="ARBA" id="ARBA00022840"/>
    </source>
</evidence>
<dbReference type="PROSITE" id="PS00605">
    <property type="entry name" value="ATPASE_C"/>
    <property type="match status" value="1"/>
</dbReference>
<comment type="similarity">
    <text evidence="3">Belongs to the ATPase C chain family.</text>
</comment>
<comment type="subunit">
    <text evidence="4">F-type ATPases have 2 components, CF(1) - the catalytic core - and CF(0) - the membrane proton channel. CF(1) has five subunits: alpha(3), beta(3), gamma(1), delta(1), epsilon(1). CF(0) has three main subunits: a, b and c.</text>
</comment>
<dbReference type="GO" id="GO:0015078">
    <property type="term" value="F:proton transmembrane transporter activity"/>
    <property type="evidence" value="ECO:0007669"/>
    <property type="project" value="InterPro"/>
</dbReference>
<dbReference type="InterPro" id="IPR020537">
    <property type="entry name" value="ATP_synth_F0_csu_DDCD_BS"/>
</dbReference>
<evidence type="ECO:0000256" key="9">
    <source>
        <dbReference type="ARBA" id="ARBA00022741"/>
    </source>
</evidence>
<feature type="region of interest" description="Disordered" evidence="18">
    <location>
        <begin position="160"/>
        <end position="183"/>
    </location>
</feature>
<dbReference type="Pfam" id="PF00137">
    <property type="entry name" value="ATP-synt_C"/>
    <property type="match status" value="1"/>
</dbReference>
<evidence type="ECO:0000256" key="14">
    <source>
        <dbReference type="ARBA" id="ARBA00023121"/>
    </source>
</evidence>
<evidence type="ECO:0000313" key="22">
    <source>
        <dbReference type="EMBL" id="KAG8363180.1"/>
    </source>
</evidence>
<dbReference type="FunFam" id="1.20.20.10:FF:000005">
    <property type="entry name" value="ATP synthase subunit 9, mitochondrial"/>
    <property type="match status" value="1"/>
</dbReference>
<accession>A0AAV6W752</accession>
<comment type="caution">
    <text evidence="21">The sequence shown here is derived from an EMBL/GenBank/DDBJ whole genome shotgun (WGS) entry which is preliminary data.</text>
</comment>
<evidence type="ECO:0000256" key="16">
    <source>
        <dbReference type="ARBA" id="ARBA00023136"/>
    </source>
</evidence>
<dbReference type="GO" id="GO:0008289">
    <property type="term" value="F:lipid binding"/>
    <property type="evidence" value="ECO:0007669"/>
    <property type="project" value="UniProtKB-KW"/>
</dbReference>
<gene>
    <name evidence="22" type="ORF">BUALT_BualtMtG0006300</name>
    <name evidence="21" type="ORF">BUALT_BualtUnG0039000</name>
</gene>
<feature type="domain" description="V-ATPase proteolipid subunit C-like" evidence="20">
    <location>
        <begin position="19"/>
        <end position="81"/>
    </location>
</feature>